<dbReference type="Gene3D" id="3.50.50.60">
    <property type="entry name" value="FAD/NAD(P)-binding domain"/>
    <property type="match status" value="2"/>
</dbReference>
<evidence type="ECO:0000256" key="6">
    <source>
        <dbReference type="ARBA" id="ARBA00023027"/>
    </source>
</evidence>
<dbReference type="InterPro" id="IPR012999">
    <property type="entry name" value="Pyr_OxRdtase_I_AS"/>
</dbReference>
<evidence type="ECO:0000313" key="16">
    <source>
        <dbReference type="EMBL" id="AQT70135.1"/>
    </source>
</evidence>
<evidence type="ECO:0000256" key="4">
    <source>
        <dbReference type="ARBA" id="ARBA00022827"/>
    </source>
</evidence>
<dbReference type="PRINTS" id="PR00411">
    <property type="entry name" value="PNDRDTASEI"/>
</dbReference>
<dbReference type="InterPro" id="IPR016156">
    <property type="entry name" value="FAD/NAD-linked_Rdtase_dimer_sf"/>
</dbReference>
<keyword evidence="5 13" id="KW-0560">Oxidoreductase</keyword>
<dbReference type="PRINTS" id="PR00368">
    <property type="entry name" value="FADPNR"/>
</dbReference>
<evidence type="ECO:0000256" key="10">
    <source>
        <dbReference type="PIRSR" id="PIRSR000350-2"/>
    </source>
</evidence>
<keyword evidence="17" id="KW-1185">Reference proteome</keyword>
<feature type="binding site" evidence="11">
    <location>
        <position position="267"/>
    </location>
    <ligand>
        <name>NAD(+)</name>
        <dbReference type="ChEBI" id="CHEBI:57540"/>
    </ligand>
</feature>
<evidence type="ECO:0000256" key="11">
    <source>
        <dbReference type="PIRSR" id="PIRSR000350-3"/>
    </source>
</evidence>
<dbReference type="GO" id="GO:0050660">
    <property type="term" value="F:flavin adenine dinucleotide binding"/>
    <property type="evidence" value="ECO:0007669"/>
    <property type="project" value="TreeGrafter"/>
</dbReference>
<reference evidence="17" key="1">
    <citation type="submission" date="2017-02" db="EMBL/GenBank/DDBJ databases">
        <title>Comparative genomics and description of representatives of a novel lineage of planctomycetes thriving in anoxic sediments.</title>
        <authorList>
            <person name="Spring S."/>
            <person name="Bunk B."/>
            <person name="Sproer C."/>
        </authorList>
    </citation>
    <scope>NUCLEOTIDE SEQUENCE [LARGE SCALE GENOMIC DNA]</scope>
    <source>
        <strain evidence="17">ST-NAGAB-D1</strain>
    </source>
</reference>
<organism evidence="16 17">
    <name type="scientific">Anaerohalosphaera lusitana</name>
    <dbReference type="NCBI Taxonomy" id="1936003"/>
    <lineage>
        <taxon>Bacteria</taxon>
        <taxon>Pseudomonadati</taxon>
        <taxon>Planctomycetota</taxon>
        <taxon>Phycisphaerae</taxon>
        <taxon>Sedimentisphaerales</taxon>
        <taxon>Anaerohalosphaeraceae</taxon>
        <taxon>Anaerohalosphaera</taxon>
    </lineage>
</organism>
<evidence type="ECO:0000259" key="15">
    <source>
        <dbReference type="Pfam" id="PF07992"/>
    </source>
</evidence>
<dbReference type="SUPFAM" id="SSF51905">
    <property type="entry name" value="FAD/NAD(P)-binding domain"/>
    <property type="match status" value="1"/>
</dbReference>
<keyword evidence="11" id="KW-0547">Nucleotide-binding</keyword>
<evidence type="ECO:0000256" key="1">
    <source>
        <dbReference type="ARBA" id="ARBA00007532"/>
    </source>
</evidence>
<dbReference type="PANTHER" id="PTHR22912">
    <property type="entry name" value="DISULFIDE OXIDOREDUCTASE"/>
    <property type="match status" value="1"/>
</dbReference>
<dbReference type="GO" id="GO:0004148">
    <property type="term" value="F:dihydrolipoyl dehydrogenase (NADH) activity"/>
    <property type="evidence" value="ECO:0007669"/>
    <property type="project" value="TreeGrafter"/>
</dbReference>
<feature type="domain" description="FAD/NAD(P)-binding" evidence="15">
    <location>
        <begin position="4"/>
        <end position="322"/>
    </location>
</feature>
<feature type="binding site" evidence="11">
    <location>
        <begin position="143"/>
        <end position="145"/>
    </location>
    <ligand>
        <name>FAD</name>
        <dbReference type="ChEBI" id="CHEBI:57692"/>
    </ligand>
</feature>
<keyword evidence="8 13" id="KW-0676">Redox-active center</keyword>
<dbReference type="KEGG" id="alus:STSP2_03339"/>
<accession>A0A1U9NQN9</accession>
<dbReference type="GO" id="GO:0006103">
    <property type="term" value="P:2-oxoglutarate metabolic process"/>
    <property type="evidence" value="ECO:0007669"/>
    <property type="project" value="TreeGrafter"/>
</dbReference>
<dbReference type="SUPFAM" id="SSF55424">
    <property type="entry name" value="FAD/NAD-linked reductases, dimerisation (C-terminal) domain"/>
    <property type="match status" value="1"/>
</dbReference>
<feature type="binding site" evidence="11">
    <location>
        <position position="203"/>
    </location>
    <ligand>
        <name>NAD(+)</name>
        <dbReference type="ChEBI" id="CHEBI:57540"/>
    </ligand>
</feature>
<dbReference type="PANTHER" id="PTHR22912:SF217">
    <property type="entry name" value="DIHYDROLIPOYL DEHYDROGENASE"/>
    <property type="match status" value="1"/>
</dbReference>
<dbReference type="PROSITE" id="PS00076">
    <property type="entry name" value="PYRIDINE_REDOX_1"/>
    <property type="match status" value="1"/>
</dbReference>
<feature type="domain" description="Pyridine nucleotide-disulphide oxidoreductase dimerisation" evidence="14">
    <location>
        <begin position="341"/>
        <end position="447"/>
    </location>
</feature>
<dbReference type="Gene3D" id="3.30.390.30">
    <property type="match status" value="1"/>
</dbReference>
<evidence type="ECO:0000256" key="13">
    <source>
        <dbReference type="RuleBase" id="RU003691"/>
    </source>
</evidence>
<proteinExistence type="inferred from homology"/>
<dbReference type="AlphaFoldDB" id="A0A1U9NQN9"/>
<feature type="binding site" evidence="11">
    <location>
        <position position="307"/>
    </location>
    <ligand>
        <name>FAD</name>
        <dbReference type="ChEBI" id="CHEBI:57692"/>
    </ligand>
</feature>
<feature type="disulfide bond" description="Redox-active" evidence="12">
    <location>
        <begin position="41"/>
        <end position="46"/>
    </location>
</feature>
<keyword evidence="6 11" id="KW-0520">NAD</keyword>
<dbReference type="InterPro" id="IPR004099">
    <property type="entry name" value="Pyr_nucl-diS_OxRdtase_dimer"/>
</dbReference>
<dbReference type="Pfam" id="PF02852">
    <property type="entry name" value="Pyr_redox_dim"/>
    <property type="match status" value="1"/>
</dbReference>
<feature type="binding site" evidence="11">
    <location>
        <begin position="180"/>
        <end position="187"/>
    </location>
    <ligand>
        <name>NAD(+)</name>
        <dbReference type="ChEBI" id="CHEBI:57540"/>
    </ligand>
</feature>
<dbReference type="STRING" id="1936003.STSP2_03339"/>
<gene>
    <name evidence="16" type="primary">pdhD_2</name>
    <name evidence="16" type="ORF">STSP2_03339</name>
</gene>
<dbReference type="RefSeq" id="WP_146663745.1">
    <property type="nucleotide sequence ID" value="NZ_CP019791.1"/>
</dbReference>
<comment type="cofactor">
    <cofactor evidence="11">
        <name>FAD</name>
        <dbReference type="ChEBI" id="CHEBI:57692"/>
    </cofactor>
    <text evidence="11">Binds 1 FAD per subunit.</text>
</comment>
<evidence type="ECO:0000313" key="17">
    <source>
        <dbReference type="Proteomes" id="UP000189674"/>
    </source>
</evidence>
<evidence type="ECO:0000256" key="7">
    <source>
        <dbReference type="ARBA" id="ARBA00023157"/>
    </source>
</evidence>
<evidence type="ECO:0000256" key="8">
    <source>
        <dbReference type="ARBA" id="ARBA00023284"/>
    </source>
</evidence>
<dbReference type="InterPro" id="IPR036188">
    <property type="entry name" value="FAD/NAD-bd_sf"/>
</dbReference>
<evidence type="ECO:0000256" key="9">
    <source>
        <dbReference type="ARBA" id="ARBA00031281"/>
    </source>
</evidence>
<feature type="active site" description="Proton acceptor" evidence="10">
    <location>
        <position position="437"/>
    </location>
</feature>
<dbReference type="InterPro" id="IPR050151">
    <property type="entry name" value="Class-I_Pyr_Nuc-Dis_Oxidored"/>
</dbReference>
<feature type="binding site" evidence="11">
    <location>
        <position position="50"/>
    </location>
    <ligand>
        <name>FAD</name>
        <dbReference type="ChEBI" id="CHEBI:57692"/>
    </ligand>
</feature>
<evidence type="ECO:0000256" key="3">
    <source>
        <dbReference type="ARBA" id="ARBA00022630"/>
    </source>
</evidence>
<name>A0A1U9NQN9_9BACT</name>
<dbReference type="InterPro" id="IPR001100">
    <property type="entry name" value="Pyr_nuc-diS_OxRdtase"/>
</dbReference>
<evidence type="ECO:0000256" key="2">
    <source>
        <dbReference type="ARBA" id="ARBA00016961"/>
    </source>
</evidence>
<comment type="similarity">
    <text evidence="1 13">Belongs to the class-I pyridine nucleotide-disulfide oxidoreductase family.</text>
</comment>
<keyword evidence="7" id="KW-1015">Disulfide bond</keyword>
<sequence length="466" mass="50401">MQSFDVAVIGGGSAGSAAVKQAARRGANACIIQDSHFGGVCLNLGCMPAKAMLYASNQYWSMKNLHSVVPGVEVSGSIDGRAFMKRVHDLVLELREKTESGMASRDDITIYRGSARLTGRHSLSIDAHDGTHEIRADSIVIATGSHPIRPGFAPWQNKRIMVSDDALQAADLPESILIIGGGVIGCEFATAYSQLGIRTHLVEMADKLVPTMDNSEISGFITSSLSGSGCEILLDTQVCGIKETSDGLSVDVNGREIQVSHVLVSVGRAANIENIGLENAGVDTREGIIAVDECCRTNIDHIYAAGDVAEHMQYAHLAERMGRVAGDNAAGGSLTDERNIVPIGIYTNPQVAIVKNRDIEFDPADLALMKYPYTESGTAKIYGYAQGKVVLRIVKETGQLVEAYWWGDHAVDMIHEAVLSIKNNIKLSTIFNTIHAHPSFQEIFSEMAENYTDRKVRKNHTINLCM</sequence>
<dbReference type="PIRSF" id="PIRSF000350">
    <property type="entry name" value="Mercury_reductase_MerA"/>
    <property type="match status" value="1"/>
</dbReference>
<keyword evidence="3 13" id="KW-0285">Flavoprotein</keyword>
<dbReference type="OrthoDB" id="230580at2"/>
<keyword evidence="4 11" id="KW-0274">FAD</keyword>
<evidence type="ECO:0000256" key="12">
    <source>
        <dbReference type="PIRSR" id="PIRSR000350-4"/>
    </source>
</evidence>
<dbReference type="Pfam" id="PF07992">
    <property type="entry name" value="Pyr_redox_2"/>
    <property type="match status" value="1"/>
</dbReference>
<dbReference type="EMBL" id="CP019791">
    <property type="protein sequence ID" value="AQT70135.1"/>
    <property type="molecule type" value="Genomic_DNA"/>
</dbReference>
<dbReference type="InterPro" id="IPR023753">
    <property type="entry name" value="FAD/NAD-binding_dom"/>
</dbReference>
<dbReference type="Proteomes" id="UP000189674">
    <property type="component" value="Chromosome"/>
</dbReference>
<evidence type="ECO:0000259" key="14">
    <source>
        <dbReference type="Pfam" id="PF02852"/>
    </source>
</evidence>
<evidence type="ECO:0000256" key="5">
    <source>
        <dbReference type="ARBA" id="ARBA00023002"/>
    </source>
</evidence>
<protein>
    <recommendedName>
        <fullName evidence="2">Dihydrolipoyl dehydrogenase</fullName>
    </recommendedName>
    <alternativeName>
        <fullName evidence="9">Dihydrolipoamide dehydrogenase</fullName>
    </alternativeName>
</protein>